<gene>
    <name evidence="1" type="ORF">AArc1_1779</name>
</gene>
<evidence type="ECO:0000313" key="2">
    <source>
        <dbReference type="Proteomes" id="UP000258707"/>
    </source>
</evidence>
<proteinExistence type="predicted"/>
<organism evidence="1 2">
    <name type="scientific">Natrarchaeobaculum sulfurireducens</name>
    <dbReference type="NCBI Taxonomy" id="2044521"/>
    <lineage>
        <taxon>Archaea</taxon>
        <taxon>Methanobacteriati</taxon>
        <taxon>Methanobacteriota</taxon>
        <taxon>Stenosarchaea group</taxon>
        <taxon>Halobacteria</taxon>
        <taxon>Halobacteriales</taxon>
        <taxon>Natrialbaceae</taxon>
        <taxon>Natrarchaeobaculum</taxon>
    </lineage>
</organism>
<protein>
    <submittedName>
        <fullName evidence="1">Uncharacterized protein</fullName>
    </submittedName>
</protein>
<dbReference type="AlphaFoldDB" id="A0A346PF08"/>
<accession>A0A346PF08</accession>
<sequence length="124" mass="14033">MIHLVTVTIVERLLLTIDIGEWLSAQRATTVTGYLIRGRNTPVTNSSWTLGCGWKQRRFNRSIASFTRRDVLVTLLHLVREEKSHGHPWDNGAVGIADWRAQDGDSSVQAVCQAFFSHLEFEPD</sequence>
<name>A0A346PF08_9EURY</name>
<reference evidence="2" key="1">
    <citation type="submission" date="2017-10" db="EMBL/GenBank/DDBJ databases">
        <title>Phenotypic and genomic properties of facultatively anaerobic sulfur-reducing natronoarchaea from hypersaline soda lakes.</title>
        <authorList>
            <person name="Sorokin D.Y."/>
            <person name="Kublanov I.V."/>
            <person name="Roman P."/>
            <person name="Sinninghe Damste J.S."/>
            <person name="Golyshin P.N."/>
            <person name="Rojo D."/>
            <person name="Ciordia S."/>
            <person name="Mena Md.C."/>
            <person name="Ferrer M."/>
            <person name="Messina E."/>
            <person name="Smedile F."/>
            <person name="La Spada G."/>
            <person name="La Cono V."/>
            <person name="Yakimov M.M."/>
        </authorList>
    </citation>
    <scope>NUCLEOTIDE SEQUENCE [LARGE SCALE GENOMIC DNA]</scope>
    <source>
        <strain evidence="2">AArc1</strain>
    </source>
</reference>
<dbReference type="EMBL" id="CP024047">
    <property type="protein sequence ID" value="AXR78103.1"/>
    <property type="molecule type" value="Genomic_DNA"/>
</dbReference>
<dbReference type="KEGG" id="nan:AArc1_1779"/>
<evidence type="ECO:0000313" key="1">
    <source>
        <dbReference type="EMBL" id="AXR78103.1"/>
    </source>
</evidence>
<dbReference type="Proteomes" id="UP000258707">
    <property type="component" value="Chromosome"/>
</dbReference>